<proteinExistence type="predicted"/>
<name>A0ACC1JNI5_9FUNG</name>
<protein>
    <submittedName>
        <fullName evidence="1">Uncharacterized protein</fullName>
    </submittedName>
</protein>
<accession>A0ACC1JNI5</accession>
<dbReference type="EMBL" id="JANBUJ010002500">
    <property type="protein sequence ID" value="KAJ2764057.1"/>
    <property type="molecule type" value="Genomic_DNA"/>
</dbReference>
<dbReference type="Proteomes" id="UP001140234">
    <property type="component" value="Unassembled WGS sequence"/>
</dbReference>
<sequence>PAASWDFPTLNASFPFTIPAIPAGIFLIAQPGGHSSVPSGVIMPAGLGTAARKFHSMSLTRQPGVPYDGDEDNGTTLTDTDALSSQLLRADPAARAMAAQRDRKPAAAGRRSDSGPPASRPRTTKNYMFAHAAAGIPKADNRIPLPRRAGTAPASASTAGGQDAEEMAASAGEDAFFHRADAIGIADGVGGWAGVKDADPSLFSRRLMHHVCREVQRYEDIDDELFSHYFDATPVDIMRRAYEITIDEMKAASKRGSSTACVVVLRGDELRVANLGDCGLTVVRQGDMVYRTEEQQHSFNYPYQLGTEPHSDKPSDAQVFRLKIQKGDVIIVGSDGVFDNLFDEDILEEVSLHLPPAMRAAGEPELRYSTDSLWYEPPPPPPPPRPEAAAPSEAPPAADGARPGLALPQFHIDPRAISRAIAQRAKLVSEDARYTESPFQLRAMQEGLYYQGGKRDDIAVVVAVVTDLEDTPDRR</sequence>
<comment type="caution">
    <text evidence="1">The sequence shown here is derived from an EMBL/GenBank/DDBJ whole genome shotgun (WGS) entry which is preliminary data.</text>
</comment>
<keyword evidence="2" id="KW-1185">Reference proteome</keyword>
<organism evidence="1 2">
    <name type="scientific">Coemansia nantahalensis</name>
    <dbReference type="NCBI Taxonomy" id="2789366"/>
    <lineage>
        <taxon>Eukaryota</taxon>
        <taxon>Fungi</taxon>
        <taxon>Fungi incertae sedis</taxon>
        <taxon>Zoopagomycota</taxon>
        <taxon>Kickxellomycotina</taxon>
        <taxon>Kickxellomycetes</taxon>
        <taxon>Kickxellales</taxon>
        <taxon>Kickxellaceae</taxon>
        <taxon>Coemansia</taxon>
    </lineage>
</organism>
<reference evidence="1" key="1">
    <citation type="submission" date="2022-07" db="EMBL/GenBank/DDBJ databases">
        <title>Phylogenomic reconstructions and comparative analyses of Kickxellomycotina fungi.</title>
        <authorList>
            <person name="Reynolds N.K."/>
            <person name="Stajich J.E."/>
            <person name="Barry K."/>
            <person name="Grigoriev I.V."/>
            <person name="Crous P."/>
            <person name="Smith M.E."/>
        </authorList>
    </citation>
    <scope>NUCLEOTIDE SEQUENCE</scope>
    <source>
        <strain evidence="1">CBS 109366</strain>
    </source>
</reference>
<evidence type="ECO:0000313" key="1">
    <source>
        <dbReference type="EMBL" id="KAJ2764057.1"/>
    </source>
</evidence>
<feature type="non-terminal residue" evidence="1">
    <location>
        <position position="1"/>
    </location>
</feature>
<gene>
    <name evidence="1" type="ORF">IWQ57_005323</name>
</gene>
<evidence type="ECO:0000313" key="2">
    <source>
        <dbReference type="Proteomes" id="UP001140234"/>
    </source>
</evidence>